<dbReference type="PANTHER" id="PTHR42973">
    <property type="entry name" value="BINDING OXIDOREDUCTASE, PUTATIVE (AFU_ORTHOLOGUE AFUA_1G17690)-RELATED"/>
    <property type="match status" value="1"/>
</dbReference>
<dbReference type="Proteomes" id="UP000473525">
    <property type="component" value="Unassembled WGS sequence"/>
</dbReference>
<gene>
    <name evidence="7" type="ORF">GON03_08650</name>
</gene>
<dbReference type="InterPro" id="IPR006093">
    <property type="entry name" value="Oxy_OxRdtase_FAD_BS"/>
</dbReference>
<evidence type="ECO:0000256" key="4">
    <source>
        <dbReference type="ARBA" id="ARBA00022827"/>
    </source>
</evidence>
<dbReference type="GO" id="GO:0016491">
    <property type="term" value="F:oxidoreductase activity"/>
    <property type="evidence" value="ECO:0007669"/>
    <property type="project" value="UniProtKB-KW"/>
</dbReference>
<dbReference type="SUPFAM" id="SSF56176">
    <property type="entry name" value="FAD-binding/transporter-associated domain-like"/>
    <property type="match status" value="1"/>
</dbReference>
<dbReference type="InterPro" id="IPR006094">
    <property type="entry name" value="Oxid_FAD_bind_N"/>
</dbReference>
<dbReference type="InterPro" id="IPR016169">
    <property type="entry name" value="FAD-bd_PCMH_sub2"/>
</dbReference>
<dbReference type="PROSITE" id="PS00862">
    <property type="entry name" value="OX2_COVAL_FAD"/>
    <property type="match status" value="1"/>
</dbReference>
<evidence type="ECO:0000256" key="2">
    <source>
        <dbReference type="ARBA" id="ARBA00005466"/>
    </source>
</evidence>
<dbReference type="Gene3D" id="3.30.43.10">
    <property type="entry name" value="Uridine Diphospho-n-acetylenolpyruvylglucosamine Reductase, domain 2"/>
    <property type="match status" value="1"/>
</dbReference>
<dbReference type="InterPro" id="IPR050416">
    <property type="entry name" value="FAD-linked_Oxidoreductase"/>
</dbReference>
<comment type="cofactor">
    <cofactor evidence="1">
        <name>FAD</name>
        <dbReference type="ChEBI" id="CHEBI:57692"/>
    </cofactor>
</comment>
<keyword evidence="4" id="KW-0274">FAD</keyword>
<dbReference type="InterPro" id="IPR016167">
    <property type="entry name" value="FAD-bd_PCMH_sub1"/>
</dbReference>
<sequence>MRRPAMTIELDTDIDPRTLIRPGRPGFDDLRGTFNVLDDQQPEAIAVPTDADEVADVVRWAHRRGLRVAAQSTGHNASPLGSLRGTVLLNTSRLTDVRIDAAARSVRAGAGTRWRDVSPQLADLGLAALHGSSPEVGIAGYSLGGGIGWLSRKHGLQTNAITAIDVVTAGGELVRADREHEPDLFWALRGGGGSFGVVTGFEFGVQPLAQVYAGALFYPVERIADVLHAWTALLPGFPEEMTTWCSTIHFPPFPEVPEPVRGRSFTIVLVAFLGAEADGRALLEPLRRLGPAMDTVAVQPPSALHRQAMDPESPLPFRATTALLEELTPSAIDDVARIAGAGSPLGLVEFRHLGGALHRATPDAGARATLPGEIGMLSLGVVPVPEAEPAVREALGGVAAATADQRVGDYPNFVMQPTDASRFFDAPTWARLRQVKAAYDPGDLVRGNHHVPPAR</sequence>
<evidence type="ECO:0000259" key="6">
    <source>
        <dbReference type="PROSITE" id="PS51387"/>
    </source>
</evidence>
<dbReference type="AlphaFoldDB" id="A0A6L6XQ32"/>
<dbReference type="PANTHER" id="PTHR42973:SF39">
    <property type="entry name" value="FAD-BINDING PCMH-TYPE DOMAIN-CONTAINING PROTEIN"/>
    <property type="match status" value="1"/>
</dbReference>
<dbReference type="Pfam" id="PF01565">
    <property type="entry name" value="FAD_binding_4"/>
    <property type="match status" value="1"/>
</dbReference>
<keyword evidence="5" id="KW-0560">Oxidoreductase</keyword>
<evidence type="ECO:0000313" key="8">
    <source>
        <dbReference type="Proteomes" id="UP000473525"/>
    </source>
</evidence>
<dbReference type="Gene3D" id="3.40.462.20">
    <property type="match status" value="1"/>
</dbReference>
<accession>A0A6L6XQ32</accession>
<protein>
    <submittedName>
        <fullName evidence="7">FAD-binding protein</fullName>
    </submittedName>
</protein>
<name>A0A6L6XQ32_9ACTN</name>
<evidence type="ECO:0000256" key="5">
    <source>
        <dbReference type="ARBA" id="ARBA00023002"/>
    </source>
</evidence>
<evidence type="ECO:0000256" key="3">
    <source>
        <dbReference type="ARBA" id="ARBA00022630"/>
    </source>
</evidence>
<keyword evidence="3" id="KW-0285">Flavoprotein</keyword>
<evidence type="ECO:0000256" key="1">
    <source>
        <dbReference type="ARBA" id="ARBA00001974"/>
    </source>
</evidence>
<dbReference type="GO" id="GO:0071949">
    <property type="term" value="F:FAD binding"/>
    <property type="evidence" value="ECO:0007669"/>
    <property type="project" value="InterPro"/>
</dbReference>
<organism evidence="7 8">
    <name type="scientific">Nocardioides agri</name>
    <dbReference type="NCBI Taxonomy" id="2682843"/>
    <lineage>
        <taxon>Bacteria</taxon>
        <taxon>Bacillati</taxon>
        <taxon>Actinomycetota</taxon>
        <taxon>Actinomycetes</taxon>
        <taxon>Propionibacteriales</taxon>
        <taxon>Nocardioidaceae</taxon>
        <taxon>Nocardioides</taxon>
    </lineage>
</organism>
<dbReference type="PROSITE" id="PS51387">
    <property type="entry name" value="FAD_PCMH"/>
    <property type="match status" value="1"/>
</dbReference>
<reference evidence="7 8" key="1">
    <citation type="submission" date="2019-12" db="EMBL/GenBank/DDBJ databases">
        <authorList>
            <person name="Huq M.A."/>
        </authorList>
    </citation>
    <scope>NUCLEOTIDE SEQUENCE [LARGE SCALE GENOMIC DNA]</scope>
    <source>
        <strain evidence="7 8">MAH-18</strain>
    </source>
</reference>
<feature type="domain" description="FAD-binding PCMH-type" evidence="6">
    <location>
        <begin position="38"/>
        <end position="208"/>
    </location>
</feature>
<evidence type="ECO:0000313" key="7">
    <source>
        <dbReference type="EMBL" id="MVQ49250.1"/>
    </source>
</evidence>
<comment type="caution">
    <text evidence="7">The sequence shown here is derived from an EMBL/GenBank/DDBJ whole genome shotgun (WGS) entry which is preliminary data.</text>
</comment>
<comment type="similarity">
    <text evidence="2">Belongs to the oxygen-dependent FAD-linked oxidoreductase family.</text>
</comment>
<dbReference type="EMBL" id="WSEK01000004">
    <property type="protein sequence ID" value="MVQ49250.1"/>
    <property type="molecule type" value="Genomic_DNA"/>
</dbReference>
<dbReference type="Gene3D" id="3.30.465.10">
    <property type="match status" value="1"/>
</dbReference>
<proteinExistence type="inferred from homology"/>
<dbReference type="InterPro" id="IPR016166">
    <property type="entry name" value="FAD-bd_PCMH"/>
</dbReference>
<keyword evidence="8" id="KW-1185">Reference proteome</keyword>
<dbReference type="InterPro" id="IPR036318">
    <property type="entry name" value="FAD-bd_PCMH-like_sf"/>
</dbReference>